<dbReference type="InterPro" id="IPR020845">
    <property type="entry name" value="AMP-binding_CS"/>
</dbReference>
<dbReference type="Proteomes" id="UP000629468">
    <property type="component" value="Unassembled WGS sequence"/>
</dbReference>
<protein>
    <submittedName>
        <fullName evidence="3">Uncharacterized protein</fullName>
    </submittedName>
</protein>
<dbReference type="EMBL" id="JABXXO010000010">
    <property type="protein sequence ID" value="KAF7767895.1"/>
    <property type="molecule type" value="Genomic_DNA"/>
</dbReference>
<proteinExistence type="predicted"/>
<dbReference type="Pfam" id="PF00501">
    <property type="entry name" value="AMP-binding"/>
    <property type="match status" value="1"/>
</dbReference>
<dbReference type="PANTHER" id="PTHR24096:SF422">
    <property type="entry name" value="BCDNA.GH02901"/>
    <property type="match status" value="1"/>
</dbReference>
<dbReference type="SUPFAM" id="SSF56801">
    <property type="entry name" value="Acetyl-CoA synthetase-like"/>
    <property type="match status" value="1"/>
</dbReference>
<evidence type="ECO:0000313" key="4">
    <source>
        <dbReference type="Proteomes" id="UP000629468"/>
    </source>
</evidence>
<dbReference type="GO" id="GO:0016405">
    <property type="term" value="F:CoA-ligase activity"/>
    <property type="evidence" value="ECO:0007669"/>
    <property type="project" value="TreeGrafter"/>
</dbReference>
<dbReference type="Gene3D" id="3.30.300.30">
    <property type="match status" value="1"/>
</dbReference>
<reference evidence="3 4" key="1">
    <citation type="journal article" name="Sci. Rep.">
        <title>Telomere-to-telomere assembled and centromere annotated genomes of the two main subspecies of the button mushroom Agaricus bisporus reveal especially polymorphic chromosome ends.</title>
        <authorList>
            <person name="Sonnenberg A.S.M."/>
            <person name="Sedaghat-Telgerd N."/>
            <person name="Lavrijssen B."/>
            <person name="Ohm R.A."/>
            <person name="Hendrickx P.M."/>
            <person name="Scholtmeijer K."/>
            <person name="Baars J.J.P."/>
            <person name="van Peer A."/>
        </authorList>
    </citation>
    <scope>NUCLEOTIDE SEQUENCE [LARGE SCALE GENOMIC DNA]</scope>
    <source>
        <strain evidence="3 4">H119_p4</strain>
    </source>
</reference>
<accession>A0A8H7C7K2</accession>
<evidence type="ECO:0000259" key="2">
    <source>
        <dbReference type="Pfam" id="PF13193"/>
    </source>
</evidence>
<dbReference type="InterPro" id="IPR045851">
    <property type="entry name" value="AMP-bd_C_sf"/>
</dbReference>
<dbReference type="CDD" id="cd05911">
    <property type="entry name" value="Firefly_Luc_like"/>
    <property type="match status" value="1"/>
</dbReference>
<dbReference type="InterPro" id="IPR025110">
    <property type="entry name" value="AMP-bd_C"/>
</dbReference>
<evidence type="ECO:0000259" key="1">
    <source>
        <dbReference type="Pfam" id="PF00501"/>
    </source>
</evidence>
<gene>
    <name evidence="3" type="ORF">Agabi119p4_7138</name>
</gene>
<organism evidence="3 4">
    <name type="scientific">Agaricus bisporus var. burnettii</name>
    <dbReference type="NCBI Taxonomy" id="192524"/>
    <lineage>
        <taxon>Eukaryota</taxon>
        <taxon>Fungi</taxon>
        <taxon>Dikarya</taxon>
        <taxon>Basidiomycota</taxon>
        <taxon>Agaricomycotina</taxon>
        <taxon>Agaricomycetes</taxon>
        <taxon>Agaricomycetidae</taxon>
        <taxon>Agaricales</taxon>
        <taxon>Agaricineae</taxon>
        <taxon>Agaricaceae</taxon>
        <taxon>Agaricus</taxon>
    </lineage>
</organism>
<comment type="caution">
    <text evidence="3">The sequence shown here is derived from an EMBL/GenBank/DDBJ whole genome shotgun (WGS) entry which is preliminary data.</text>
</comment>
<evidence type="ECO:0000313" key="3">
    <source>
        <dbReference type="EMBL" id="KAF7767895.1"/>
    </source>
</evidence>
<dbReference type="InterPro" id="IPR042099">
    <property type="entry name" value="ANL_N_sf"/>
</dbReference>
<name>A0A8H7C7K2_AGABI</name>
<dbReference type="InterPro" id="IPR000873">
    <property type="entry name" value="AMP-dep_synth/lig_dom"/>
</dbReference>
<sequence length="577" mass="64082">MEFQPLKPQLPHIPDDLTIGQFVFDHAHAVRPKEKPGTPWLIEDATGRSIGKEELRERTSCLAKALRYKYNVGEDDVVLLFSRNHIDYPVAIWAVHQLGAIISGANPDYAENELLYQLQATKATILIAHPDVLSVAEAASRQYGLSSERLLVFNTSTSKNQTKITSIEDVIQLGRTHAPSTFQERKLKPGEGKTKLAFLSFSSGTTGRPKAVAIPHYSPIANVIQIVVHNRVHEEYCAFEDRRYRPGDVALAVLPFYHIYGLVINLHCLLFSGMSLVVVPKFNFVQMLESIVRYKISHLLIVPPMVVLLCKHPAVKNYDIRKSVRMIMSGAAPLSHELNQQLFHMLPDAHIGQAYGMTETCTASTMWSLDRKRGVSGGSGTLLPGTIARIIKPDGTLAGYDEPGELWIFSPSNALGYLNNEEATRETFVDGWVRTGDEAKIRPDGEVFILDRLKEIMKVKGFQVAPAELEGCILEHKDVDSTCVVGVPDEYSGEVPMAFVALRVDAAKRIEGDPREADGIKASIMKHVAENKVAYKHLAGGVEFVDVVPVSPSGKLLRRVLRERARAMKQREIKAKL</sequence>
<dbReference type="Pfam" id="PF13193">
    <property type="entry name" value="AMP-binding_C"/>
    <property type="match status" value="1"/>
</dbReference>
<dbReference type="AlphaFoldDB" id="A0A8H7C7K2"/>
<dbReference type="Gene3D" id="3.40.50.12780">
    <property type="entry name" value="N-terminal domain of ligase-like"/>
    <property type="match status" value="1"/>
</dbReference>
<dbReference type="PANTHER" id="PTHR24096">
    <property type="entry name" value="LONG-CHAIN-FATTY-ACID--COA LIGASE"/>
    <property type="match status" value="1"/>
</dbReference>
<feature type="domain" description="AMP-dependent synthetase/ligase" evidence="1">
    <location>
        <begin position="33"/>
        <end position="418"/>
    </location>
</feature>
<feature type="domain" description="AMP-binding enzyme C-terminal" evidence="2">
    <location>
        <begin position="468"/>
        <end position="555"/>
    </location>
</feature>
<dbReference type="PROSITE" id="PS00455">
    <property type="entry name" value="AMP_BINDING"/>
    <property type="match status" value="1"/>
</dbReference>